<dbReference type="InterPro" id="IPR003313">
    <property type="entry name" value="AraC-bd"/>
</dbReference>
<dbReference type="RefSeq" id="WP_145170322.1">
    <property type="nucleotide sequence ID" value="NZ_CP036525.1"/>
</dbReference>
<dbReference type="InterPro" id="IPR018062">
    <property type="entry name" value="HTH_AraC-typ_CS"/>
</dbReference>
<name>A0A517NBV0_9BACT</name>
<accession>A0A517NBV0</accession>
<dbReference type="Pfam" id="PF02311">
    <property type="entry name" value="AraC_binding"/>
    <property type="match status" value="1"/>
</dbReference>
<gene>
    <name evidence="5" type="primary">btr_1</name>
    <name evidence="5" type="ORF">K227x_30080</name>
</gene>
<dbReference type="PROSITE" id="PS00041">
    <property type="entry name" value="HTH_ARAC_FAMILY_1"/>
    <property type="match status" value="1"/>
</dbReference>
<organism evidence="5 6">
    <name type="scientific">Rubripirellula lacrimiformis</name>
    <dbReference type="NCBI Taxonomy" id="1930273"/>
    <lineage>
        <taxon>Bacteria</taxon>
        <taxon>Pseudomonadati</taxon>
        <taxon>Planctomycetota</taxon>
        <taxon>Planctomycetia</taxon>
        <taxon>Pirellulales</taxon>
        <taxon>Pirellulaceae</taxon>
        <taxon>Rubripirellula</taxon>
    </lineage>
</organism>
<sequence>MPLNPKPDPEFVSVQVSEARRYYLDLKPSNEAGLTVVCGGVEKVRSDYEINRDQFPYFGIEMVTEGRGELVLDGNLFPLSPGMVFAYGPRTPHQIRNLPADRMRKHYIDFAGTQAEQLVRGSGLLDGKPLRLTRMHELVEIFDLIDREARADSDTVAEICEHLLRLLLVKIRQCSLAEGPATTRAFATYERIRRHIEAHSLRFHTIEEVALECDVTPIHLSRLFRRFGGVGAYRFLLRTKMNHAAALLLEENLLIKDVAERLNFADAFQFSRAFKRVYGIPPKQLIESSLS</sequence>
<evidence type="ECO:0000256" key="3">
    <source>
        <dbReference type="ARBA" id="ARBA00023163"/>
    </source>
</evidence>
<dbReference type="PANTHER" id="PTHR43280">
    <property type="entry name" value="ARAC-FAMILY TRANSCRIPTIONAL REGULATOR"/>
    <property type="match status" value="1"/>
</dbReference>
<dbReference type="AlphaFoldDB" id="A0A517NBV0"/>
<evidence type="ECO:0000313" key="5">
    <source>
        <dbReference type="EMBL" id="QDT04615.1"/>
    </source>
</evidence>
<dbReference type="GO" id="GO:0043565">
    <property type="term" value="F:sequence-specific DNA binding"/>
    <property type="evidence" value="ECO:0007669"/>
    <property type="project" value="InterPro"/>
</dbReference>
<dbReference type="SUPFAM" id="SSF51215">
    <property type="entry name" value="Regulatory protein AraC"/>
    <property type="match status" value="1"/>
</dbReference>
<evidence type="ECO:0000256" key="2">
    <source>
        <dbReference type="ARBA" id="ARBA00023125"/>
    </source>
</evidence>
<reference evidence="5 6" key="1">
    <citation type="submission" date="2019-02" db="EMBL/GenBank/DDBJ databases">
        <title>Deep-cultivation of Planctomycetes and their phenomic and genomic characterization uncovers novel biology.</title>
        <authorList>
            <person name="Wiegand S."/>
            <person name="Jogler M."/>
            <person name="Boedeker C."/>
            <person name="Pinto D."/>
            <person name="Vollmers J."/>
            <person name="Rivas-Marin E."/>
            <person name="Kohn T."/>
            <person name="Peeters S.H."/>
            <person name="Heuer A."/>
            <person name="Rast P."/>
            <person name="Oberbeckmann S."/>
            <person name="Bunk B."/>
            <person name="Jeske O."/>
            <person name="Meyerdierks A."/>
            <person name="Storesund J.E."/>
            <person name="Kallscheuer N."/>
            <person name="Luecker S."/>
            <person name="Lage O.M."/>
            <person name="Pohl T."/>
            <person name="Merkel B.J."/>
            <person name="Hornburger P."/>
            <person name="Mueller R.-W."/>
            <person name="Bruemmer F."/>
            <person name="Labrenz M."/>
            <person name="Spormann A.M."/>
            <person name="Op den Camp H."/>
            <person name="Overmann J."/>
            <person name="Amann R."/>
            <person name="Jetten M.S.M."/>
            <person name="Mascher T."/>
            <person name="Medema M.H."/>
            <person name="Devos D.P."/>
            <person name="Kaster A.-K."/>
            <person name="Ovreas L."/>
            <person name="Rohde M."/>
            <person name="Galperin M.Y."/>
            <person name="Jogler C."/>
        </authorList>
    </citation>
    <scope>NUCLEOTIDE SEQUENCE [LARGE SCALE GENOMIC DNA]</scope>
    <source>
        <strain evidence="5 6">K22_7</strain>
    </source>
</reference>
<keyword evidence="1" id="KW-0805">Transcription regulation</keyword>
<proteinExistence type="predicted"/>
<evidence type="ECO:0000256" key="1">
    <source>
        <dbReference type="ARBA" id="ARBA00023015"/>
    </source>
</evidence>
<dbReference type="GO" id="GO:0003700">
    <property type="term" value="F:DNA-binding transcription factor activity"/>
    <property type="evidence" value="ECO:0007669"/>
    <property type="project" value="InterPro"/>
</dbReference>
<keyword evidence="2" id="KW-0238">DNA-binding</keyword>
<keyword evidence="3" id="KW-0804">Transcription</keyword>
<dbReference type="PANTHER" id="PTHR43280:SF31">
    <property type="entry name" value="TRANSCRIPTIONAL REGULATORY PROTEIN"/>
    <property type="match status" value="1"/>
</dbReference>
<dbReference type="OrthoDB" id="9807321at2"/>
<dbReference type="KEGG" id="rlc:K227x_30080"/>
<dbReference type="SMART" id="SM00342">
    <property type="entry name" value="HTH_ARAC"/>
    <property type="match status" value="1"/>
</dbReference>
<dbReference type="InterPro" id="IPR037923">
    <property type="entry name" value="HTH-like"/>
</dbReference>
<feature type="domain" description="HTH araC/xylS-type" evidence="4">
    <location>
        <begin position="190"/>
        <end position="288"/>
    </location>
</feature>
<dbReference type="SUPFAM" id="SSF46689">
    <property type="entry name" value="Homeodomain-like"/>
    <property type="match status" value="2"/>
</dbReference>
<keyword evidence="6" id="KW-1185">Reference proteome</keyword>
<dbReference type="Gene3D" id="2.60.120.10">
    <property type="entry name" value="Jelly Rolls"/>
    <property type="match status" value="1"/>
</dbReference>
<dbReference type="InterPro" id="IPR018060">
    <property type="entry name" value="HTH_AraC"/>
</dbReference>
<dbReference type="Gene3D" id="1.10.10.60">
    <property type="entry name" value="Homeodomain-like"/>
    <property type="match status" value="2"/>
</dbReference>
<dbReference type="PROSITE" id="PS01124">
    <property type="entry name" value="HTH_ARAC_FAMILY_2"/>
    <property type="match status" value="1"/>
</dbReference>
<dbReference type="EMBL" id="CP036525">
    <property type="protein sequence ID" value="QDT04615.1"/>
    <property type="molecule type" value="Genomic_DNA"/>
</dbReference>
<evidence type="ECO:0000313" key="6">
    <source>
        <dbReference type="Proteomes" id="UP000318538"/>
    </source>
</evidence>
<dbReference type="Pfam" id="PF12833">
    <property type="entry name" value="HTH_18"/>
    <property type="match status" value="1"/>
</dbReference>
<dbReference type="InterPro" id="IPR014710">
    <property type="entry name" value="RmlC-like_jellyroll"/>
</dbReference>
<dbReference type="InterPro" id="IPR009057">
    <property type="entry name" value="Homeodomain-like_sf"/>
</dbReference>
<protein>
    <submittedName>
        <fullName evidence="5">HTH-type transcriptional activator Btr</fullName>
    </submittedName>
</protein>
<evidence type="ECO:0000259" key="4">
    <source>
        <dbReference type="PROSITE" id="PS01124"/>
    </source>
</evidence>
<dbReference type="Proteomes" id="UP000318538">
    <property type="component" value="Chromosome"/>
</dbReference>